<dbReference type="Gene3D" id="3.40.50.720">
    <property type="entry name" value="NAD(P)-binding Rossmann-like Domain"/>
    <property type="match status" value="1"/>
</dbReference>
<dbReference type="InterPro" id="IPR036291">
    <property type="entry name" value="NAD(P)-bd_dom_sf"/>
</dbReference>
<keyword evidence="6" id="KW-1185">Reference proteome</keyword>
<sequence length="256" mass="27838">MARETFVVLITGANRSLGRALTVQYLRRPNTIVLAGAREPSSPSASSLYELPVASGSRAIVLQLDVTSEVVMQAGMESLKDHGIERIDLVISNACLVQSRLEPLVSASIPEFEKMALTNGIGTLVLFQQTRPLLIRSKKPVFVNISTSLGSFALVDEMKDQQLGLLSATKSLGHFVTRRLATEERETGITMFMVEPGLISTDGFHSVQSKETAEKLKDIAMTPEQSAEKVVATIDRGTQENSHAKHLNCEGGELPY</sequence>
<organism evidence="5 6">
    <name type="scientific">Corynespora cassiicola Philippines</name>
    <dbReference type="NCBI Taxonomy" id="1448308"/>
    <lineage>
        <taxon>Eukaryota</taxon>
        <taxon>Fungi</taxon>
        <taxon>Dikarya</taxon>
        <taxon>Ascomycota</taxon>
        <taxon>Pezizomycotina</taxon>
        <taxon>Dothideomycetes</taxon>
        <taxon>Pleosporomycetidae</taxon>
        <taxon>Pleosporales</taxon>
        <taxon>Corynesporascaceae</taxon>
        <taxon>Corynespora</taxon>
    </lineage>
</organism>
<dbReference type="EMBL" id="KZ678129">
    <property type="protein sequence ID" value="PSN73663.1"/>
    <property type="molecule type" value="Genomic_DNA"/>
</dbReference>
<dbReference type="PRINTS" id="PR00081">
    <property type="entry name" value="GDHRDH"/>
</dbReference>
<dbReference type="GO" id="GO:0005737">
    <property type="term" value="C:cytoplasm"/>
    <property type="evidence" value="ECO:0007669"/>
    <property type="project" value="TreeGrafter"/>
</dbReference>
<dbReference type="GO" id="GO:0016491">
    <property type="term" value="F:oxidoreductase activity"/>
    <property type="evidence" value="ECO:0007669"/>
    <property type="project" value="UniProtKB-KW"/>
</dbReference>
<dbReference type="AlphaFoldDB" id="A0A2T2P7N6"/>
<evidence type="ECO:0000256" key="4">
    <source>
        <dbReference type="SAM" id="MobiDB-lite"/>
    </source>
</evidence>
<dbReference type="Proteomes" id="UP000240883">
    <property type="component" value="Unassembled WGS sequence"/>
</dbReference>
<proteinExistence type="inferred from homology"/>
<evidence type="ECO:0000256" key="1">
    <source>
        <dbReference type="ARBA" id="ARBA00006484"/>
    </source>
</evidence>
<feature type="region of interest" description="Disordered" evidence="4">
    <location>
        <begin position="237"/>
        <end position="256"/>
    </location>
</feature>
<evidence type="ECO:0000256" key="3">
    <source>
        <dbReference type="ARBA" id="ARBA00023002"/>
    </source>
</evidence>
<evidence type="ECO:0000313" key="6">
    <source>
        <dbReference type="Proteomes" id="UP000240883"/>
    </source>
</evidence>
<gene>
    <name evidence="5" type="ORF">BS50DRAFT_654329</name>
</gene>
<dbReference type="SUPFAM" id="SSF51735">
    <property type="entry name" value="NAD(P)-binding Rossmann-fold domains"/>
    <property type="match status" value="1"/>
</dbReference>
<reference evidence="5 6" key="1">
    <citation type="journal article" date="2018" name="Front. Microbiol.">
        <title>Genome-Wide Analysis of Corynespora cassiicola Leaf Fall Disease Putative Effectors.</title>
        <authorList>
            <person name="Lopez D."/>
            <person name="Ribeiro S."/>
            <person name="Label P."/>
            <person name="Fumanal B."/>
            <person name="Venisse J.S."/>
            <person name="Kohler A."/>
            <person name="de Oliveira R.R."/>
            <person name="Labutti K."/>
            <person name="Lipzen A."/>
            <person name="Lail K."/>
            <person name="Bauer D."/>
            <person name="Ohm R.A."/>
            <person name="Barry K.W."/>
            <person name="Spatafora J."/>
            <person name="Grigoriev I.V."/>
            <person name="Martin F.M."/>
            <person name="Pujade-Renaud V."/>
        </authorList>
    </citation>
    <scope>NUCLEOTIDE SEQUENCE [LARGE SCALE GENOMIC DNA]</scope>
    <source>
        <strain evidence="5 6">Philippines</strain>
    </source>
</reference>
<comment type="similarity">
    <text evidence="1">Belongs to the short-chain dehydrogenases/reductases (SDR) family.</text>
</comment>
<accession>A0A2T2P7N6</accession>
<dbReference type="PANTHER" id="PTHR43544">
    <property type="entry name" value="SHORT-CHAIN DEHYDROGENASE/REDUCTASE"/>
    <property type="match status" value="1"/>
</dbReference>
<name>A0A2T2P7N6_CORCC</name>
<dbReference type="Pfam" id="PF00106">
    <property type="entry name" value="adh_short"/>
    <property type="match status" value="1"/>
</dbReference>
<evidence type="ECO:0000256" key="2">
    <source>
        <dbReference type="ARBA" id="ARBA00022857"/>
    </source>
</evidence>
<dbReference type="InterPro" id="IPR051468">
    <property type="entry name" value="Fungal_SecMetab_SDRs"/>
</dbReference>
<protein>
    <submittedName>
        <fullName evidence="5">NAD(P)-binding protein</fullName>
    </submittedName>
</protein>
<dbReference type="OrthoDB" id="9876299at2759"/>
<dbReference type="PANTHER" id="PTHR43544:SF7">
    <property type="entry name" value="NADB-LER2"/>
    <property type="match status" value="1"/>
</dbReference>
<keyword evidence="2" id="KW-0521">NADP</keyword>
<evidence type="ECO:0000313" key="5">
    <source>
        <dbReference type="EMBL" id="PSN73663.1"/>
    </source>
</evidence>
<keyword evidence="3" id="KW-0560">Oxidoreductase</keyword>
<dbReference type="InterPro" id="IPR002347">
    <property type="entry name" value="SDR_fam"/>
</dbReference>